<comment type="caution">
    <text evidence="1">The sequence shown here is derived from an EMBL/GenBank/DDBJ whole genome shotgun (WGS) entry which is preliminary data.</text>
</comment>
<dbReference type="Proteomes" id="UP001162992">
    <property type="component" value="Chromosome 3"/>
</dbReference>
<gene>
    <name evidence="1" type="ORF">O6H91_03G110400</name>
</gene>
<evidence type="ECO:0000313" key="1">
    <source>
        <dbReference type="EMBL" id="KAJ7563445.1"/>
    </source>
</evidence>
<evidence type="ECO:0000313" key="2">
    <source>
        <dbReference type="Proteomes" id="UP001162992"/>
    </source>
</evidence>
<proteinExistence type="predicted"/>
<name>A0ACC2EAC3_DIPCM</name>
<organism evidence="1 2">
    <name type="scientific">Diphasiastrum complanatum</name>
    <name type="common">Issler's clubmoss</name>
    <name type="synonym">Lycopodium complanatum</name>
    <dbReference type="NCBI Taxonomy" id="34168"/>
    <lineage>
        <taxon>Eukaryota</taxon>
        <taxon>Viridiplantae</taxon>
        <taxon>Streptophyta</taxon>
        <taxon>Embryophyta</taxon>
        <taxon>Tracheophyta</taxon>
        <taxon>Lycopodiopsida</taxon>
        <taxon>Lycopodiales</taxon>
        <taxon>Lycopodiaceae</taxon>
        <taxon>Lycopodioideae</taxon>
        <taxon>Diphasiastrum</taxon>
    </lineage>
</organism>
<accession>A0ACC2EAC3</accession>
<sequence length="474" mass="53257">MLATTDCCRSMAAAHATLMHPPPPPAAIAKHSATRSSSWKILGFLLAIAFLVSCFFSSQLGYFHGMAAQANAGDPLDQAGQQKRIRKVSGEHVAAQYGDRNSTSSSKAAHGYAAAFDVGRIAKRCDYSSGKWVYDPSWEPPYNESCADIFKGWNCIKNRKCHARSHLQWRWQPTECDLPKLDALAFLTRFRNKSIGFVGDSLNRNMYVSLVCTLKSVARGFKKLRQFGADRGVNFVHYNLTVAYHRTNLLAQYARWKAKTPGPLEDLGYDDGYRVDVDVPDNKWIQAPRVHDVLILNTGHWWAAPDKFDPVSSPMLFFEDGKPILPPKSPEEGLDLVLKHMLHFVDAKMQSTAGIKFLRTQSPRHFEGGDWKDGGQCHRMEPLFVGEVDRFFNGQGFNGEVRNINKHLIQAVKGTSFHLLDITPMSELRADAHPSISAGKLHEDCMHWCLPGVTDFWNDMFFALFLDLDNYSTA</sequence>
<reference evidence="2" key="1">
    <citation type="journal article" date="2024" name="Proc. Natl. Acad. Sci. U.S.A.">
        <title>Extraordinary preservation of gene collinearity over three hundred million years revealed in homosporous lycophytes.</title>
        <authorList>
            <person name="Li C."/>
            <person name="Wickell D."/>
            <person name="Kuo L.Y."/>
            <person name="Chen X."/>
            <person name="Nie B."/>
            <person name="Liao X."/>
            <person name="Peng D."/>
            <person name="Ji J."/>
            <person name="Jenkins J."/>
            <person name="Williams M."/>
            <person name="Shu S."/>
            <person name="Plott C."/>
            <person name="Barry K."/>
            <person name="Rajasekar S."/>
            <person name="Grimwood J."/>
            <person name="Han X."/>
            <person name="Sun S."/>
            <person name="Hou Z."/>
            <person name="He W."/>
            <person name="Dai G."/>
            <person name="Sun C."/>
            <person name="Schmutz J."/>
            <person name="Leebens-Mack J.H."/>
            <person name="Li F.W."/>
            <person name="Wang L."/>
        </authorList>
    </citation>
    <scope>NUCLEOTIDE SEQUENCE [LARGE SCALE GENOMIC DNA]</scope>
    <source>
        <strain evidence="2">cv. PW_Plant_1</strain>
    </source>
</reference>
<protein>
    <submittedName>
        <fullName evidence="1">Uncharacterized protein</fullName>
    </submittedName>
</protein>
<dbReference type="EMBL" id="CM055094">
    <property type="protein sequence ID" value="KAJ7563445.1"/>
    <property type="molecule type" value="Genomic_DNA"/>
</dbReference>
<keyword evidence="2" id="KW-1185">Reference proteome</keyword>